<protein>
    <submittedName>
        <fullName evidence="2">Uncharacterized protein</fullName>
    </submittedName>
</protein>
<accession>A0A699YNT0</accession>
<name>A0A699YNT0_HAELA</name>
<feature type="region of interest" description="Disordered" evidence="1">
    <location>
        <begin position="60"/>
        <end position="119"/>
    </location>
</feature>
<dbReference type="AlphaFoldDB" id="A0A699YNT0"/>
<evidence type="ECO:0000313" key="3">
    <source>
        <dbReference type="Proteomes" id="UP000485058"/>
    </source>
</evidence>
<organism evidence="2 3">
    <name type="scientific">Haematococcus lacustris</name>
    <name type="common">Green alga</name>
    <name type="synonym">Haematococcus pluvialis</name>
    <dbReference type="NCBI Taxonomy" id="44745"/>
    <lineage>
        <taxon>Eukaryota</taxon>
        <taxon>Viridiplantae</taxon>
        <taxon>Chlorophyta</taxon>
        <taxon>core chlorophytes</taxon>
        <taxon>Chlorophyceae</taxon>
        <taxon>CS clade</taxon>
        <taxon>Chlamydomonadales</taxon>
        <taxon>Haematococcaceae</taxon>
        <taxon>Haematococcus</taxon>
    </lineage>
</organism>
<keyword evidence="3" id="KW-1185">Reference proteome</keyword>
<dbReference type="EMBL" id="BLLF01000450">
    <property type="protein sequence ID" value="GFH11937.1"/>
    <property type="molecule type" value="Genomic_DNA"/>
</dbReference>
<dbReference type="Proteomes" id="UP000485058">
    <property type="component" value="Unassembled WGS sequence"/>
</dbReference>
<sequence length="119" mass="13088">MRALAELSPPTLVHTPREEILQFSDLFGMREDEVAKYMSQPIVADESAKDAEMLSSLHARQEQRRARLGLEQGSRRAAGASGVTRGRAGTTARHSSEEDSEDETTLLQRLPSDPQLLAA</sequence>
<feature type="non-terminal residue" evidence="2">
    <location>
        <position position="1"/>
    </location>
</feature>
<evidence type="ECO:0000313" key="2">
    <source>
        <dbReference type="EMBL" id="GFH11937.1"/>
    </source>
</evidence>
<evidence type="ECO:0000256" key="1">
    <source>
        <dbReference type="SAM" id="MobiDB-lite"/>
    </source>
</evidence>
<comment type="caution">
    <text evidence="2">The sequence shown here is derived from an EMBL/GenBank/DDBJ whole genome shotgun (WGS) entry which is preliminary data.</text>
</comment>
<gene>
    <name evidence="2" type="ORF">HaLaN_07531</name>
</gene>
<proteinExistence type="predicted"/>
<reference evidence="2 3" key="1">
    <citation type="submission" date="2020-02" db="EMBL/GenBank/DDBJ databases">
        <title>Draft genome sequence of Haematococcus lacustris strain NIES-144.</title>
        <authorList>
            <person name="Morimoto D."/>
            <person name="Nakagawa S."/>
            <person name="Yoshida T."/>
            <person name="Sawayama S."/>
        </authorList>
    </citation>
    <scope>NUCLEOTIDE SEQUENCE [LARGE SCALE GENOMIC DNA]</scope>
    <source>
        <strain evidence="2 3">NIES-144</strain>
    </source>
</reference>
<feature type="non-terminal residue" evidence="2">
    <location>
        <position position="119"/>
    </location>
</feature>